<evidence type="ECO:0000313" key="3">
    <source>
        <dbReference type="Proteomes" id="UP000248688"/>
    </source>
</evidence>
<dbReference type="Gene3D" id="1.25.40.390">
    <property type="match status" value="1"/>
</dbReference>
<evidence type="ECO:0000313" key="2">
    <source>
        <dbReference type="EMBL" id="AWW29326.1"/>
    </source>
</evidence>
<feature type="chain" id="PRO_5016307298" evidence="1">
    <location>
        <begin position="24"/>
        <end position="470"/>
    </location>
</feature>
<accession>A0A2Z4IF75</accession>
<keyword evidence="2" id="KW-0449">Lipoprotein</keyword>
<dbReference type="AlphaFoldDB" id="A0A2Z4IF75"/>
<dbReference type="RefSeq" id="WP_112782742.1">
    <property type="nucleotide sequence ID" value="NZ_CP030041.1"/>
</dbReference>
<dbReference type="Proteomes" id="UP000248688">
    <property type="component" value="Chromosome"/>
</dbReference>
<protein>
    <submittedName>
        <fullName evidence="2">SusD/RagB family nutrient-binding outer membrane lipoprotein</fullName>
    </submittedName>
</protein>
<evidence type="ECO:0000256" key="1">
    <source>
        <dbReference type="SAM" id="SignalP"/>
    </source>
</evidence>
<dbReference type="PROSITE" id="PS51257">
    <property type="entry name" value="PROKAR_LIPOPROTEIN"/>
    <property type="match status" value="1"/>
</dbReference>
<name>A0A2Z4IF75_9BACT</name>
<gene>
    <name evidence="2" type="ORF">DN752_03750</name>
</gene>
<dbReference type="OrthoDB" id="973072at2"/>
<reference evidence="2 3" key="1">
    <citation type="submission" date="2018-06" db="EMBL/GenBank/DDBJ databases">
        <title>Echinicola strongylocentroti sp. nov., isolated from a sea urchin Strongylocentrotus intermedius.</title>
        <authorList>
            <person name="Bae S.S."/>
        </authorList>
    </citation>
    <scope>NUCLEOTIDE SEQUENCE [LARGE SCALE GENOMIC DNA]</scope>
    <source>
        <strain evidence="2 3">MEBiC08714</strain>
    </source>
</reference>
<dbReference type="EMBL" id="CP030041">
    <property type="protein sequence ID" value="AWW29326.1"/>
    <property type="molecule type" value="Genomic_DNA"/>
</dbReference>
<organism evidence="2 3">
    <name type="scientific">Echinicola strongylocentroti</name>
    <dbReference type="NCBI Taxonomy" id="1795355"/>
    <lineage>
        <taxon>Bacteria</taxon>
        <taxon>Pseudomonadati</taxon>
        <taxon>Bacteroidota</taxon>
        <taxon>Cytophagia</taxon>
        <taxon>Cytophagales</taxon>
        <taxon>Cyclobacteriaceae</taxon>
        <taxon>Echinicola</taxon>
    </lineage>
</organism>
<dbReference type="SUPFAM" id="SSF48452">
    <property type="entry name" value="TPR-like"/>
    <property type="match status" value="1"/>
</dbReference>
<sequence>MKRFNYKYIVWAVVVMFASSCDSYLDVNENPNNPQDAPLSGLMTNVTYQSALNTYRLGSFTSYYVQYLASANPGSSTDTMDPLDYSTTWFNLYNVMTDLYVMVGKAEESGASNYLGVAQIMMALNMSMTVDIFGDVPFSEGFEFQTLTPVYDDDMVLYQQALEYLDQGIQNLQGESIYTIAEDDFIFEGDLDKWAAFGNMLKARLMIHQKGQAEYSAQEVLSAVENGFTSNEDNAQVFFFEQDFNPWAQVAIDNDNLLLGGWISEQFVQALDGTSYAMEDPRLSLMIGTTDEGEFVGTANGVGRGNAPEQGARSTLIEDQFYTSKQSPVLIGTYAEQKFIEAEAAFEADKARAYQAYIDGITSHMEMLEVPSDEMEAYLADPSVSMGEAAFTMEDIFKEKWVALFLHPESWNDARRFDYAYKGMTIPANLNPDLNGQFIRRLRYPDSEVSRNGQNIPEVTLLDRIFWDVE</sequence>
<proteinExistence type="predicted"/>
<keyword evidence="1" id="KW-0732">Signal</keyword>
<feature type="signal peptide" evidence="1">
    <location>
        <begin position="1"/>
        <end position="23"/>
    </location>
</feature>
<dbReference type="KEGG" id="est:DN752_03750"/>
<keyword evidence="3" id="KW-1185">Reference proteome</keyword>
<dbReference type="Pfam" id="PF12771">
    <property type="entry name" value="SusD-like_2"/>
    <property type="match status" value="1"/>
</dbReference>
<dbReference type="InterPro" id="IPR041662">
    <property type="entry name" value="SusD-like_2"/>
</dbReference>
<dbReference type="InterPro" id="IPR011990">
    <property type="entry name" value="TPR-like_helical_dom_sf"/>
</dbReference>